<dbReference type="AlphaFoldDB" id="A0A657LL31"/>
<keyword evidence="7" id="KW-1185">Reference proteome</keyword>
<dbReference type="PROSITE" id="PS01124">
    <property type="entry name" value="HTH_ARAC_FAMILY_2"/>
    <property type="match status" value="1"/>
</dbReference>
<dbReference type="SUPFAM" id="SSF46689">
    <property type="entry name" value="Homeodomain-like"/>
    <property type="match status" value="1"/>
</dbReference>
<dbReference type="Pfam" id="PF12833">
    <property type="entry name" value="HTH_18"/>
    <property type="match status" value="1"/>
</dbReference>
<feature type="transmembrane region" description="Helical" evidence="4">
    <location>
        <begin position="219"/>
        <end position="241"/>
    </location>
</feature>
<evidence type="ECO:0000256" key="2">
    <source>
        <dbReference type="ARBA" id="ARBA00023125"/>
    </source>
</evidence>
<feature type="transmembrane region" description="Helical" evidence="4">
    <location>
        <begin position="64"/>
        <end position="87"/>
    </location>
</feature>
<keyword evidence="1" id="KW-0805">Transcription regulation</keyword>
<sequence>MYLIDILAISLRTMAFAIALFGALSVLGDRRQRRVGWGLALFLGVAAFDNFAELVGLWGRYPRVVWIGGMELPVTFAYGPAIYLYVLTVTGKALSARRILLCIGAPQGIALMLLGGFLTLPRQMLFDILTNAPIADSDQALLAGALISTTQLTFLVLTFGFLVACWLALDENLRRLSKLLSSIEDRTLAWLRGVMILIVFAWGWAALQGVLEQVMLEDGWLDAVDAVITLTWVSLLAYFGIRQRPVLLAADVAALPGPEIEAVGKYARSALDVDRMRKLGDRMQQLMRNQSLHRDPALSLRGLAERVGASPNYISQTLNEHLGVSFFDFVNGFRVADAEALLRDTNLSVTDIALEVGFNSRSTFNVAVRKHRGLSPTEMRNG</sequence>
<evidence type="ECO:0000313" key="7">
    <source>
        <dbReference type="Proteomes" id="UP000182661"/>
    </source>
</evidence>
<evidence type="ECO:0000256" key="4">
    <source>
        <dbReference type="SAM" id="Phobius"/>
    </source>
</evidence>
<feature type="transmembrane region" description="Helical" evidence="4">
    <location>
        <begin position="140"/>
        <end position="169"/>
    </location>
</feature>
<feature type="domain" description="HTH araC/xylS-type" evidence="5">
    <location>
        <begin position="281"/>
        <end position="382"/>
    </location>
</feature>
<dbReference type="InterPro" id="IPR018062">
    <property type="entry name" value="HTH_AraC-typ_CS"/>
</dbReference>
<organism evidence="6 7">
    <name type="scientific">Pararhizobium antarcticum</name>
    <dbReference type="NCBI Taxonomy" id="1798805"/>
    <lineage>
        <taxon>Bacteria</taxon>
        <taxon>Pseudomonadati</taxon>
        <taxon>Pseudomonadota</taxon>
        <taxon>Alphaproteobacteria</taxon>
        <taxon>Hyphomicrobiales</taxon>
        <taxon>Rhizobiaceae</taxon>
        <taxon>Rhizobium/Agrobacterium group</taxon>
        <taxon>Pararhizobium</taxon>
    </lineage>
</organism>
<keyword evidence="4" id="KW-1133">Transmembrane helix</keyword>
<protein>
    <recommendedName>
        <fullName evidence="5">HTH araC/xylS-type domain-containing protein</fullName>
    </recommendedName>
</protein>
<gene>
    <name evidence="6" type="ORF">AX760_24905</name>
</gene>
<comment type="caution">
    <text evidence="6">The sequence shown here is derived from an EMBL/GenBank/DDBJ whole genome shotgun (WGS) entry which is preliminary data.</text>
</comment>
<keyword evidence="4" id="KW-0812">Transmembrane</keyword>
<dbReference type="GO" id="GO:0043565">
    <property type="term" value="F:sequence-specific DNA binding"/>
    <property type="evidence" value="ECO:0007669"/>
    <property type="project" value="InterPro"/>
</dbReference>
<dbReference type="RefSeq" id="WP_071835915.1">
    <property type="nucleotide sequence ID" value="NZ_LSRP01000158.1"/>
</dbReference>
<evidence type="ECO:0000256" key="3">
    <source>
        <dbReference type="ARBA" id="ARBA00023163"/>
    </source>
</evidence>
<dbReference type="SMART" id="SM00342">
    <property type="entry name" value="HTH_ARAC"/>
    <property type="match status" value="1"/>
</dbReference>
<feature type="transmembrane region" description="Helical" evidence="4">
    <location>
        <begin position="99"/>
        <end position="120"/>
    </location>
</feature>
<dbReference type="PROSITE" id="PS00041">
    <property type="entry name" value="HTH_ARAC_FAMILY_1"/>
    <property type="match status" value="1"/>
</dbReference>
<dbReference type="InterPro" id="IPR018060">
    <property type="entry name" value="HTH_AraC"/>
</dbReference>
<evidence type="ECO:0000313" key="6">
    <source>
        <dbReference type="EMBL" id="OJF89639.1"/>
    </source>
</evidence>
<evidence type="ECO:0000259" key="5">
    <source>
        <dbReference type="PROSITE" id="PS01124"/>
    </source>
</evidence>
<evidence type="ECO:0000256" key="1">
    <source>
        <dbReference type="ARBA" id="ARBA00023015"/>
    </source>
</evidence>
<reference evidence="6 7" key="1">
    <citation type="submission" date="2016-02" db="EMBL/GenBank/DDBJ databases">
        <title>Genome sequencing of a beta-galactosidase producing bacteria Rhizobium sp. 59.</title>
        <authorList>
            <person name="Wang D."/>
            <person name="Kot W."/>
            <person name="Qin Y."/>
            <person name="Hansen L."/>
            <person name="Naqvi K."/>
            <person name="Rensing C."/>
        </authorList>
    </citation>
    <scope>NUCLEOTIDE SEQUENCE [LARGE SCALE GENOMIC DNA]</scope>
    <source>
        <strain evidence="6 7">59</strain>
    </source>
</reference>
<keyword evidence="3" id="KW-0804">Transcription</keyword>
<proteinExistence type="predicted"/>
<dbReference type="PANTHER" id="PTHR43280">
    <property type="entry name" value="ARAC-FAMILY TRANSCRIPTIONAL REGULATOR"/>
    <property type="match status" value="1"/>
</dbReference>
<dbReference type="InterPro" id="IPR009057">
    <property type="entry name" value="Homeodomain-like_sf"/>
</dbReference>
<dbReference type="PANTHER" id="PTHR43280:SF29">
    <property type="entry name" value="ARAC-FAMILY TRANSCRIPTIONAL REGULATOR"/>
    <property type="match status" value="1"/>
</dbReference>
<keyword evidence="2" id="KW-0238">DNA-binding</keyword>
<dbReference type="Gene3D" id="1.10.10.60">
    <property type="entry name" value="Homeodomain-like"/>
    <property type="match status" value="2"/>
</dbReference>
<feature type="transmembrane region" description="Helical" evidence="4">
    <location>
        <begin position="39"/>
        <end position="58"/>
    </location>
</feature>
<accession>A0A657LL31</accession>
<dbReference type="OrthoDB" id="345413at2"/>
<name>A0A657LL31_9HYPH</name>
<dbReference type="Proteomes" id="UP000182661">
    <property type="component" value="Unassembled WGS sequence"/>
</dbReference>
<feature type="transmembrane region" description="Helical" evidence="4">
    <location>
        <begin position="6"/>
        <end position="27"/>
    </location>
</feature>
<dbReference type="GO" id="GO:0003700">
    <property type="term" value="F:DNA-binding transcription factor activity"/>
    <property type="evidence" value="ECO:0007669"/>
    <property type="project" value="InterPro"/>
</dbReference>
<feature type="transmembrane region" description="Helical" evidence="4">
    <location>
        <begin position="189"/>
        <end position="207"/>
    </location>
</feature>
<keyword evidence="4" id="KW-0472">Membrane</keyword>
<dbReference type="EMBL" id="LSRP01000158">
    <property type="protein sequence ID" value="OJF89639.1"/>
    <property type="molecule type" value="Genomic_DNA"/>
</dbReference>